<dbReference type="VEuPathDB" id="FungiDB:CC1G_03599"/>
<dbReference type="AlphaFoldDB" id="A8NCP1"/>
<dbReference type="InParanoid" id="A8NCP1"/>
<protein>
    <submittedName>
        <fullName evidence="2">Uncharacterized protein</fullName>
    </submittedName>
</protein>
<sequence length="148" mass="16097">MANCIDDYGGKAREPVSCPSQALLPSVDKAGHKIHNEIRGSGFVSWVLGEKRESGRWGLEYRASDHTGALSTTCCSRLPRPGASTRLGILMASPHFLVIKPGTTWGFAGGFVIFGLTFYAAKQRIAQKRKAVLAEYRRSQNEGNSANQ</sequence>
<organism evidence="2 3">
    <name type="scientific">Coprinopsis cinerea (strain Okayama-7 / 130 / ATCC MYA-4618 / FGSC 9003)</name>
    <name type="common">Inky cap fungus</name>
    <name type="synonym">Hormographiella aspergillata</name>
    <dbReference type="NCBI Taxonomy" id="240176"/>
    <lineage>
        <taxon>Eukaryota</taxon>
        <taxon>Fungi</taxon>
        <taxon>Dikarya</taxon>
        <taxon>Basidiomycota</taxon>
        <taxon>Agaricomycotina</taxon>
        <taxon>Agaricomycetes</taxon>
        <taxon>Agaricomycetidae</taxon>
        <taxon>Agaricales</taxon>
        <taxon>Agaricineae</taxon>
        <taxon>Psathyrellaceae</taxon>
        <taxon>Coprinopsis</taxon>
    </lineage>
</organism>
<name>A8NCP1_COPC7</name>
<proteinExistence type="predicted"/>
<evidence type="ECO:0000313" key="3">
    <source>
        <dbReference type="Proteomes" id="UP000001861"/>
    </source>
</evidence>
<keyword evidence="1" id="KW-0812">Transmembrane</keyword>
<evidence type="ECO:0000313" key="2">
    <source>
        <dbReference type="EMBL" id="EAU89334.2"/>
    </source>
</evidence>
<keyword evidence="1" id="KW-0472">Membrane</keyword>
<gene>
    <name evidence="2" type="ORF">CC1G_03599</name>
</gene>
<feature type="transmembrane region" description="Helical" evidence="1">
    <location>
        <begin position="103"/>
        <end position="121"/>
    </location>
</feature>
<evidence type="ECO:0000256" key="1">
    <source>
        <dbReference type="SAM" id="Phobius"/>
    </source>
</evidence>
<reference evidence="2 3" key="1">
    <citation type="journal article" date="2010" name="Proc. Natl. Acad. Sci. U.S.A.">
        <title>Insights into evolution of multicellular fungi from the assembled chromosomes of the mushroom Coprinopsis cinerea (Coprinus cinereus).</title>
        <authorList>
            <person name="Stajich J.E."/>
            <person name="Wilke S.K."/>
            <person name="Ahren D."/>
            <person name="Au C.H."/>
            <person name="Birren B.W."/>
            <person name="Borodovsky M."/>
            <person name="Burns C."/>
            <person name="Canback B."/>
            <person name="Casselton L.A."/>
            <person name="Cheng C.K."/>
            <person name="Deng J."/>
            <person name="Dietrich F.S."/>
            <person name="Fargo D.C."/>
            <person name="Farman M.L."/>
            <person name="Gathman A.C."/>
            <person name="Goldberg J."/>
            <person name="Guigo R."/>
            <person name="Hoegger P.J."/>
            <person name="Hooker J.B."/>
            <person name="Huggins A."/>
            <person name="James T.Y."/>
            <person name="Kamada T."/>
            <person name="Kilaru S."/>
            <person name="Kodira C."/>
            <person name="Kues U."/>
            <person name="Kupfer D."/>
            <person name="Kwan H.S."/>
            <person name="Lomsadze A."/>
            <person name="Li W."/>
            <person name="Lilly W.W."/>
            <person name="Ma L.J."/>
            <person name="Mackey A.J."/>
            <person name="Manning G."/>
            <person name="Martin F."/>
            <person name="Muraguchi H."/>
            <person name="Natvig D.O."/>
            <person name="Palmerini H."/>
            <person name="Ramesh M.A."/>
            <person name="Rehmeyer C.J."/>
            <person name="Roe B.A."/>
            <person name="Shenoy N."/>
            <person name="Stanke M."/>
            <person name="Ter-Hovhannisyan V."/>
            <person name="Tunlid A."/>
            <person name="Velagapudi R."/>
            <person name="Vision T.J."/>
            <person name="Zeng Q."/>
            <person name="Zolan M.E."/>
            <person name="Pukkila P.J."/>
        </authorList>
    </citation>
    <scope>NUCLEOTIDE SEQUENCE [LARGE SCALE GENOMIC DNA]</scope>
    <source>
        <strain evidence="3">Okayama-7 / 130 / ATCC MYA-4618 / FGSC 9003</strain>
    </source>
</reference>
<keyword evidence="3" id="KW-1185">Reference proteome</keyword>
<dbReference type="GeneID" id="6009073"/>
<accession>A8NCP1</accession>
<comment type="caution">
    <text evidence="2">The sequence shown here is derived from an EMBL/GenBank/DDBJ whole genome shotgun (WGS) entry which is preliminary data.</text>
</comment>
<dbReference type="RefSeq" id="XP_001832585.2">
    <property type="nucleotide sequence ID" value="XM_001832533.2"/>
</dbReference>
<dbReference type="HOGENOM" id="CLU_1758711_0_0_1"/>
<dbReference type="Proteomes" id="UP000001861">
    <property type="component" value="Unassembled WGS sequence"/>
</dbReference>
<dbReference type="EMBL" id="AACS02000009">
    <property type="protein sequence ID" value="EAU89334.2"/>
    <property type="molecule type" value="Genomic_DNA"/>
</dbReference>
<keyword evidence="1" id="KW-1133">Transmembrane helix</keyword>
<dbReference type="KEGG" id="cci:CC1G_03599"/>